<dbReference type="WBParaSite" id="nRc.2.0.1.t20456-RA">
    <property type="protein sequence ID" value="nRc.2.0.1.t20456-RA"/>
    <property type="gene ID" value="nRc.2.0.1.g20456"/>
</dbReference>
<protein>
    <submittedName>
        <fullName evidence="2">Uncharacterized protein</fullName>
    </submittedName>
</protein>
<evidence type="ECO:0000313" key="2">
    <source>
        <dbReference type="WBParaSite" id="nRc.2.0.1.t20456-RA"/>
    </source>
</evidence>
<sequence length="77" mass="8967">MQKAMFPKAENSRGPQNDFANFFLIFAKYMKKQYQDLRGINPENSTNCAKNLNFTLHQRSTEDANKNSPKIMTDDDF</sequence>
<dbReference type="Proteomes" id="UP000887565">
    <property type="component" value="Unplaced"/>
</dbReference>
<keyword evidence="1" id="KW-1185">Reference proteome</keyword>
<accession>A0A915J1X2</accession>
<evidence type="ECO:0000313" key="1">
    <source>
        <dbReference type="Proteomes" id="UP000887565"/>
    </source>
</evidence>
<dbReference type="AlphaFoldDB" id="A0A915J1X2"/>
<name>A0A915J1X2_ROMCU</name>
<proteinExistence type="predicted"/>
<organism evidence="1 2">
    <name type="scientific">Romanomermis culicivorax</name>
    <name type="common">Nematode worm</name>
    <dbReference type="NCBI Taxonomy" id="13658"/>
    <lineage>
        <taxon>Eukaryota</taxon>
        <taxon>Metazoa</taxon>
        <taxon>Ecdysozoa</taxon>
        <taxon>Nematoda</taxon>
        <taxon>Enoplea</taxon>
        <taxon>Dorylaimia</taxon>
        <taxon>Mermithida</taxon>
        <taxon>Mermithoidea</taxon>
        <taxon>Mermithidae</taxon>
        <taxon>Romanomermis</taxon>
    </lineage>
</organism>
<reference evidence="2" key="1">
    <citation type="submission" date="2022-11" db="UniProtKB">
        <authorList>
            <consortium name="WormBaseParasite"/>
        </authorList>
    </citation>
    <scope>IDENTIFICATION</scope>
</reference>